<dbReference type="EMBL" id="JACANB010000003">
    <property type="protein sequence ID" value="MDM1696386.1"/>
    <property type="molecule type" value="Genomic_DNA"/>
</dbReference>
<organism evidence="2 4">
    <name type="scientific">Thiopseudomonas alkaliphila</name>
    <dbReference type="NCBI Taxonomy" id="1697053"/>
    <lineage>
        <taxon>Bacteria</taxon>
        <taxon>Pseudomonadati</taxon>
        <taxon>Pseudomonadota</taxon>
        <taxon>Gammaproteobacteria</taxon>
        <taxon>Pseudomonadales</taxon>
        <taxon>Pseudomonadaceae</taxon>
        <taxon>Thiopseudomonas</taxon>
    </lineage>
</organism>
<dbReference type="InterPro" id="IPR058059">
    <property type="entry name" value="PA3496-like"/>
</dbReference>
<dbReference type="Proteomes" id="UP001173465">
    <property type="component" value="Unassembled WGS sequence"/>
</dbReference>
<evidence type="ECO:0000313" key="2">
    <source>
        <dbReference type="EMBL" id="AKX58529.1"/>
    </source>
</evidence>
<dbReference type="GO" id="GO:0004812">
    <property type="term" value="F:aminoacyl-tRNA ligase activity"/>
    <property type="evidence" value="ECO:0007669"/>
    <property type="project" value="UniProtKB-KW"/>
</dbReference>
<feature type="region of interest" description="Disordered" evidence="1">
    <location>
        <begin position="1"/>
        <end position="32"/>
    </location>
</feature>
<dbReference type="InterPro" id="IPR058510">
    <property type="entry name" value="DUF8197"/>
</dbReference>
<evidence type="ECO:0000256" key="1">
    <source>
        <dbReference type="SAM" id="MobiDB-lite"/>
    </source>
</evidence>
<reference evidence="2 4" key="1">
    <citation type="journal article" date="2015" name="Genome Announc.">
        <title>Genome Sequences of Oblitimonas alkaliphila gen. nov. sp. nov. (Proposed), a Novel Bacterium of the Pseudomonadaceae Family.</title>
        <authorList>
            <person name="Lauer A.C."/>
            <person name="Nicholson A.C."/>
            <person name="Humrighouse B.W."/>
            <person name="Emery B."/>
            <person name="Drobish A."/>
            <person name="Juieng P."/>
            <person name="Loparev V."/>
            <person name="McQuiston J.R."/>
        </authorList>
    </citation>
    <scope>NUCLEOTIDE SEQUENCE [LARGE SCALE GENOMIC DNA]</scope>
    <source>
        <strain evidence="2 4">E5571</strain>
    </source>
</reference>
<keyword evidence="2" id="KW-0030">Aminoacyl-tRNA synthetase</keyword>
<feature type="compositionally biased region" description="Acidic residues" evidence="1">
    <location>
        <begin position="1"/>
        <end position="25"/>
    </location>
</feature>
<evidence type="ECO:0000313" key="4">
    <source>
        <dbReference type="Proteomes" id="UP000063953"/>
    </source>
</evidence>
<dbReference type="AlphaFoldDB" id="A0A0K1XBA4"/>
<keyword evidence="4" id="KW-1185">Reference proteome</keyword>
<sequence>MSDDIELDDDFLDDDADPVAEEDTPAETSKSSLTRRRVIDNLLEERRLQKELADFDFDFDD</sequence>
<dbReference type="OrthoDB" id="7030750at2"/>
<reference evidence="3" key="3">
    <citation type="journal article" date="2022" name="Sci. Total Environ.">
        <title>Prevalence, transmission, and molecular epidemiology of tet(X)-positive bacteria among humans, animals, and environmental niches in China: An epidemiological, and genomic-based study.</title>
        <authorList>
            <person name="Dong N."/>
            <person name="Zeng Y."/>
            <person name="Cai C."/>
            <person name="Sun C."/>
            <person name="Lu J."/>
            <person name="Liu C."/>
            <person name="Zhou H."/>
            <person name="Sun Q."/>
            <person name="Shu L."/>
            <person name="Wang H."/>
            <person name="Wang Y."/>
            <person name="Wang S."/>
            <person name="Wu C."/>
            <person name="Chan E.W."/>
            <person name="Chen G."/>
            <person name="Shen Z."/>
            <person name="Chen S."/>
            <person name="Zhang R."/>
        </authorList>
    </citation>
    <scope>NUCLEOTIDE SEQUENCE</scope>
    <source>
        <strain evidence="3">DF46-2-2</strain>
    </source>
</reference>
<dbReference type="Proteomes" id="UP000063953">
    <property type="component" value="Chromosome"/>
</dbReference>
<reference evidence="3" key="2">
    <citation type="submission" date="2020-06" db="EMBL/GenBank/DDBJ databases">
        <authorList>
            <person name="Dong N."/>
        </authorList>
    </citation>
    <scope>NUCLEOTIDE SEQUENCE</scope>
    <source>
        <strain evidence="3">DF46-2-2</strain>
    </source>
</reference>
<dbReference type="Pfam" id="PF26620">
    <property type="entry name" value="DUF8197"/>
    <property type="match status" value="1"/>
</dbReference>
<dbReference type="RefSeq" id="WP_053099426.1">
    <property type="nucleotide sequence ID" value="NZ_CP012358.1"/>
</dbReference>
<dbReference type="NCBIfam" id="NF046101">
    <property type="entry name" value="PA3496_fam"/>
    <property type="match status" value="1"/>
</dbReference>
<dbReference type="EMBL" id="CP012365">
    <property type="protein sequence ID" value="AKX58529.1"/>
    <property type="molecule type" value="Genomic_DNA"/>
</dbReference>
<keyword evidence="2" id="KW-0436">Ligase</keyword>
<accession>A0A0K1XBA4</accession>
<protein>
    <submittedName>
        <fullName evidence="2">Leucyl-tRNA synthetase</fullName>
    </submittedName>
</protein>
<name>A0A0K1XBA4_9GAMM</name>
<dbReference type="KEGG" id="pbb:AKN87_02065"/>
<gene>
    <name evidence="2" type="ORF">AKN88_00160</name>
    <name evidence="3" type="ORF">HX099_06880</name>
</gene>
<dbReference type="GeneID" id="93983052"/>
<proteinExistence type="predicted"/>
<evidence type="ECO:0000313" key="3">
    <source>
        <dbReference type="EMBL" id="MDM1696386.1"/>
    </source>
</evidence>